<dbReference type="AlphaFoldDB" id="H0EEJ6"/>
<proteinExistence type="predicted"/>
<dbReference type="HOGENOM" id="CLU_3359816_0_0_1"/>
<evidence type="ECO:0000313" key="2">
    <source>
        <dbReference type="Proteomes" id="UP000005446"/>
    </source>
</evidence>
<protein>
    <submittedName>
        <fullName evidence="1">Uncharacterized protein</fullName>
    </submittedName>
</protein>
<dbReference type="InParanoid" id="H0EEJ6"/>
<dbReference type="EMBL" id="AGUE01000016">
    <property type="protein sequence ID" value="EHL02909.1"/>
    <property type="molecule type" value="Genomic_DNA"/>
</dbReference>
<comment type="caution">
    <text evidence="1">The sequence shown here is derived from an EMBL/GenBank/DDBJ whole genome shotgun (WGS) entry which is preliminary data.</text>
</comment>
<accession>H0EEJ6</accession>
<dbReference type="Proteomes" id="UP000005446">
    <property type="component" value="Unassembled WGS sequence"/>
</dbReference>
<sequence>MAWSQTLGFIKLNITKGLSEDRAPGHSTSTMESRLA</sequence>
<keyword evidence="2" id="KW-1185">Reference proteome</keyword>
<name>H0EEJ6_GLAL7</name>
<gene>
    <name evidence="1" type="ORF">M7I_0874</name>
</gene>
<organism evidence="1 2">
    <name type="scientific">Glarea lozoyensis (strain ATCC 74030 / MF5533)</name>
    <dbReference type="NCBI Taxonomy" id="1104152"/>
    <lineage>
        <taxon>Eukaryota</taxon>
        <taxon>Fungi</taxon>
        <taxon>Dikarya</taxon>
        <taxon>Ascomycota</taxon>
        <taxon>Pezizomycotina</taxon>
        <taxon>Leotiomycetes</taxon>
        <taxon>Helotiales</taxon>
        <taxon>Helotiaceae</taxon>
        <taxon>Glarea</taxon>
    </lineage>
</organism>
<evidence type="ECO:0000313" key="1">
    <source>
        <dbReference type="EMBL" id="EHL02909.1"/>
    </source>
</evidence>
<reference evidence="1 2" key="1">
    <citation type="journal article" date="2012" name="Eukaryot. Cell">
        <title>Genome sequence of the fungus Glarea lozoyensis: the first genome sequence of a species from the Helotiaceae family.</title>
        <authorList>
            <person name="Youssar L."/>
            <person name="Gruening B.A."/>
            <person name="Erxleben A."/>
            <person name="Guenther S."/>
            <person name="Huettel W."/>
        </authorList>
    </citation>
    <scope>NUCLEOTIDE SEQUENCE [LARGE SCALE GENOMIC DNA]</scope>
    <source>
        <strain evidence="2">ATCC 74030 / MF5533</strain>
    </source>
</reference>